<evidence type="ECO:0000313" key="1">
    <source>
        <dbReference type="EMBL" id="TFK96529.1"/>
    </source>
</evidence>
<sequence>MTRVYARLLRLLQLHELALDCDHLLLIYLDQGLGDVPEQWLPKLEIALAIKKCLDLYQTLVLWVQLVLVRNVEEGVQEVANSLSNKLIRHTNWAKVHQPLHHQPSTQARDLDWEEVMEELEGKQLIASLEEAVKNALKRVSQWNDHLLMQPKKFCGVFWYPSPQPVKGTSKTCKDATK</sequence>
<proteinExistence type="predicted"/>
<evidence type="ECO:0000313" key="2">
    <source>
        <dbReference type="Proteomes" id="UP000305067"/>
    </source>
</evidence>
<reference evidence="1 2" key="1">
    <citation type="journal article" date="2019" name="Nat. Ecol. Evol.">
        <title>Megaphylogeny resolves global patterns of mushroom evolution.</title>
        <authorList>
            <person name="Varga T."/>
            <person name="Krizsan K."/>
            <person name="Foldi C."/>
            <person name="Dima B."/>
            <person name="Sanchez-Garcia M."/>
            <person name="Sanchez-Ramirez S."/>
            <person name="Szollosi G.J."/>
            <person name="Szarkandi J.G."/>
            <person name="Papp V."/>
            <person name="Albert L."/>
            <person name="Andreopoulos W."/>
            <person name="Angelini C."/>
            <person name="Antonin V."/>
            <person name="Barry K.W."/>
            <person name="Bougher N.L."/>
            <person name="Buchanan P."/>
            <person name="Buyck B."/>
            <person name="Bense V."/>
            <person name="Catcheside P."/>
            <person name="Chovatia M."/>
            <person name="Cooper J."/>
            <person name="Damon W."/>
            <person name="Desjardin D."/>
            <person name="Finy P."/>
            <person name="Geml J."/>
            <person name="Haridas S."/>
            <person name="Hughes K."/>
            <person name="Justo A."/>
            <person name="Karasinski D."/>
            <person name="Kautmanova I."/>
            <person name="Kiss B."/>
            <person name="Kocsube S."/>
            <person name="Kotiranta H."/>
            <person name="LaButti K.M."/>
            <person name="Lechner B.E."/>
            <person name="Liimatainen K."/>
            <person name="Lipzen A."/>
            <person name="Lukacs Z."/>
            <person name="Mihaltcheva S."/>
            <person name="Morgado L.N."/>
            <person name="Niskanen T."/>
            <person name="Noordeloos M.E."/>
            <person name="Ohm R.A."/>
            <person name="Ortiz-Santana B."/>
            <person name="Ovrebo C."/>
            <person name="Racz N."/>
            <person name="Riley R."/>
            <person name="Savchenko A."/>
            <person name="Shiryaev A."/>
            <person name="Soop K."/>
            <person name="Spirin V."/>
            <person name="Szebenyi C."/>
            <person name="Tomsovsky M."/>
            <person name="Tulloss R.E."/>
            <person name="Uehling J."/>
            <person name="Grigoriev I.V."/>
            <person name="Vagvolgyi C."/>
            <person name="Papp T."/>
            <person name="Martin F.M."/>
            <person name="Miettinen O."/>
            <person name="Hibbett D.S."/>
            <person name="Nagy L.G."/>
        </authorList>
    </citation>
    <scope>NUCLEOTIDE SEQUENCE [LARGE SCALE GENOMIC DNA]</scope>
    <source>
        <strain evidence="1 2">CBS 309.79</strain>
    </source>
</reference>
<dbReference type="Proteomes" id="UP000305067">
    <property type="component" value="Unassembled WGS sequence"/>
</dbReference>
<organism evidence="1 2">
    <name type="scientific">Pterulicium gracile</name>
    <dbReference type="NCBI Taxonomy" id="1884261"/>
    <lineage>
        <taxon>Eukaryota</taxon>
        <taxon>Fungi</taxon>
        <taxon>Dikarya</taxon>
        <taxon>Basidiomycota</taxon>
        <taxon>Agaricomycotina</taxon>
        <taxon>Agaricomycetes</taxon>
        <taxon>Agaricomycetidae</taxon>
        <taxon>Agaricales</taxon>
        <taxon>Pleurotineae</taxon>
        <taxon>Pterulaceae</taxon>
        <taxon>Pterulicium</taxon>
    </lineage>
</organism>
<gene>
    <name evidence="1" type="ORF">BDV98DRAFT_586323</name>
</gene>
<dbReference type="EMBL" id="ML178859">
    <property type="protein sequence ID" value="TFK96529.1"/>
    <property type="molecule type" value="Genomic_DNA"/>
</dbReference>
<accession>A0A5C3Q669</accession>
<name>A0A5C3Q669_9AGAR</name>
<keyword evidence="2" id="KW-1185">Reference proteome</keyword>
<dbReference type="AlphaFoldDB" id="A0A5C3Q669"/>
<protein>
    <submittedName>
        <fullName evidence="1">Uncharacterized protein</fullName>
    </submittedName>
</protein>